<dbReference type="EMBL" id="BAUV01000076">
    <property type="protein sequence ID" value="GAE37449.1"/>
    <property type="molecule type" value="Genomic_DNA"/>
</dbReference>
<feature type="domain" description="GGDEF" evidence="7">
    <location>
        <begin position="220"/>
        <end position="350"/>
    </location>
</feature>
<proteinExistence type="predicted"/>
<name>W4R1P5_HALA3</name>
<dbReference type="RefSeq" id="WP_035668250.1">
    <property type="nucleotide sequence ID" value="NZ_BAUV01000076.1"/>
</dbReference>
<dbReference type="Gene3D" id="3.30.70.270">
    <property type="match status" value="1"/>
</dbReference>
<keyword evidence="5 6" id="KW-0472">Membrane</keyword>
<dbReference type="SMART" id="SM00267">
    <property type="entry name" value="GGDEF"/>
    <property type="match status" value="1"/>
</dbReference>
<dbReference type="GO" id="GO:0052621">
    <property type="term" value="F:diguanylate cyclase activity"/>
    <property type="evidence" value="ECO:0007669"/>
    <property type="project" value="TreeGrafter"/>
</dbReference>
<dbReference type="PANTHER" id="PTHR45138">
    <property type="entry name" value="REGULATORY COMPONENTS OF SENSORY TRANSDUCTION SYSTEM"/>
    <property type="match status" value="1"/>
</dbReference>
<dbReference type="SUPFAM" id="SSF55073">
    <property type="entry name" value="Nucleotide cyclase"/>
    <property type="match status" value="1"/>
</dbReference>
<feature type="transmembrane region" description="Helical" evidence="6">
    <location>
        <begin position="158"/>
        <end position="180"/>
    </location>
</feature>
<dbReference type="GO" id="GO:0005886">
    <property type="term" value="C:plasma membrane"/>
    <property type="evidence" value="ECO:0007669"/>
    <property type="project" value="UniProtKB-SubCell"/>
</dbReference>
<dbReference type="STRING" id="1236973.JCM9157_4749"/>
<dbReference type="GO" id="GO:0000155">
    <property type="term" value="F:phosphorelay sensor kinase activity"/>
    <property type="evidence" value="ECO:0007669"/>
    <property type="project" value="InterPro"/>
</dbReference>
<evidence type="ECO:0000256" key="3">
    <source>
        <dbReference type="ARBA" id="ARBA00022692"/>
    </source>
</evidence>
<dbReference type="AlphaFoldDB" id="W4R1P5"/>
<dbReference type="InterPro" id="IPR043128">
    <property type="entry name" value="Rev_trsase/Diguanyl_cyclase"/>
</dbReference>
<dbReference type="GO" id="GO:0071555">
    <property type="term" value="P:cell wall organization"/>
    <property type="evidence" value="ECO:0007669"/>
    <property type="project" value="InterPro"/>
</dbReference>
<dbReference type="Proteomes" id="UP000018896">
    <property type="component" value="Unassembled WGS sequence"/>
</dbReference>
<evidence type="ECO:0000259" key="7">
    <source>
        <dbReference type="PROSITE" id="PS50887"/>
    </source>
</evidence>
<dbReference type="InterPro" id="IPR050469">
    <property type="entry name" value="Diguanylate_Cyclase"/>
</dbReference>
<keyword evidence="9" id="KW-1185">Reference proteome</keyword>
<protein>
    <submittedName>
        <fullName evidence="8">GGDEF domain protein</fullName>
    </submittedName>
</protein>
<dbReference type="GO" id="GO:0043709">
    <property type="term" value="P:cell adhesion involved in single-species biofilm formation"/>
    <property type="evidence" value="ECO:0007669"/>
    <property type="project" value="TreeGrafter"/>
</dbReference>
<dbReference type="NCBIfam" id="TIGR00254">
    <property type="entry name" value="GGDEF"/>
    <property type="match status" value="1"/>
</dbReference>
<dbReference type="InterPro" id="IPR011620">
    <property type="entry name" value="Sig_transdc_His_kinase_LytS_TM"/>
</dbReference>
<dbReference type="eggNOG" id="COG3706">
    <property type="taxonomic scope" value="Bacteria"/>
</dbReference>
<evidence type="ECO:0000256" key="2">
    <source>
        <dbReference type="ARBA" id="ARBA00022475"/>
    </source>
</evidence>
<evidence type="ECO:0000256" key="5">
    <source>
        <dbReference type="ARBA" id="ARBA00023136"/>
    </source>
</evidence>
<evidence type="ECO:0000256" key="1">
    <source>
        <dbReference type="ARBA" id="ARBA00004651"/>
    </source>
</evidence>
<feature type="transmembrane region" description="Helical" evidence="6">
    <location>
        <begin position="102"/>
        <end position="125"/>
    </location>
</feature>
<comment type="subcellular location">
    <subcellularLocation>
        <location evidence="1">Cell membrane</location>
        <topology evidence="1">Multi-pass membrane protein</topology>
    </subcellularLocation>
</comment>
<feature type="transmembrane region" description="Helical" evidence="6">
    <location>
        <begin position="132"/>
        <end position="152"/>
    </location>
</feature>
<dbReference type="OrthoDB" id="9759607at2"/>
<keyword evidence="2" id="KW-1003">Cell membrane</keyword>
<reference evidence="8 9" key="1">
    <citation type="journal article" date="2014" name="Genome Announc.">
        <title>Draft Genome Sequences of Three Alkaliphilic Bacillus Strains, Bacillus wakoensis JCM 9140T, Bacillus akibai JCM 9157T, and Bacillus hemicellulosilyticus JCM 9152T.</title>
        <authorList>
            <person name="Yuki M."/>
            <person name="Oshima K."/>
            <person name="Suda W."/>
            <person name="Oshida Y."/>
            <person name="Kitamura K."/>
            <person name="Iida T."/>
            <person name="Hattori M."/>
            <person name="Ohkuma M."/>
        </authorList>
    </citation>
    <scope>NUCLEOTIDE SEQUENCE [LARGE SCALE GENOMIC DNA]</scope>
    <source>
        <strain evidence="8 9">JCM 9157</strain>
    </source>
</reference>
<sequence>MLQNMFANLAILVSFIFVGSQILKEEGLSFNSPLMTRVFVGIFAGTLGLVLMNYHFEVKVAFIDLRYIPIMVASFLGGVLPGLIATIIVALGRLFLLNSGTYPTVVAVSGIVSIGLISVSLSHWLRHWPKNYLWSMLTGNSLLIGNFVLYLFTKDFMIMFTMTVIFLIASYVVYTSLSFVQESNRLYRKFKKESVQDPLTGLNNKRTFNDLLDKFMDNQEDLALLVVDIDHFKEVNDVYGHLRGDAVLKKVGTILIENSRSHDIVSRHGGEEFTILLPHCTQEQALEIGERIRKTVEDYVIEIEGIRIQVTVSIGISTKSSLTLNSNQIFQFADEALYRAKNNGRNRVEV</sequence>
<dbReference type="PROSITE" id="PS50887">
    <property type="entry name" value="GGDEF"/>
    <property type="match status" value="1"/>
</dbReference>
<gene>
    <name evidence="8" type="ORF">JCM9157_4749</name>
</gene>
<dbReference type="InterPro" id="IPR000160">
    <property type="entry name" value="GGDEF_dom"/>
</dbReference>
<keyword evidence="4 6" id="KW-1133">Transmembrane helix</keyword>
<dbReference type="FunFam" id="3.30.70.270:FF:000001">
    <property type="entry name" value="Diguanylate cyclase domain protein"/>
    <property type="match status" value="1"/>
</dbReference>
<accession>W4R1P5</accession>
<evidence type="ECO:0000256" key="6">
    <source>
        <dbReference type="SAM" id="Phobius"/>
    </source>
</evidence>
<dbReference type="Pfam" id="PF07694">
    <property type="entry name" value="5TM-5TMR_LYT"/>
    <property type="match status" value="1"/>
</dbReference>
<keyword evidence="3 6" id="KW-0812">Transmembrane</keyword>
<evidence type="ECO:0000256" key="4">
    <source>
        <dbReference type="ARBA" id="ARBA00022989"/>
    </source>
</evidence>
<feature type="transmembrane region" description="Helical" evidence="6">
    <location>
        <begin position="34"/>
        <end position="56"/>
    </location>
</feature>
<dbReference type="PANTHER" id="PTHR45138:SF9">
    <property type="entry name" value="DIGUANYLATE CYCLASE DGCM-RELATED"/>
    <property type="match status" value="1"/>
</dbReference>
<dbReference type="Pfam" id="PF00990">
    <property type="entry name" value="GGDEF"/>
    <property type="match status" value="1"/>
</dbReference>
<dbReference type="InterPro" id="IPR029787">
    <property type="entry name" value="Nucleotide_cyclase"/>
</dbReference>
<dbReference type="Gene3D" id="1.10.1760.20">
    <property type="match status" value="1"/>
</dbReference>
<dbReference type="GO" id="GO:1902201">
    <property type="term" value="P:negative regulation of bacterial-type flagellum-dependent cell motility"/>
    <property type="evidence" value="ECO:0007669"/>
    <property type="project" value="TreeGrafter"/>
</dbReference>
<feature type="transmembrane region" description="Helical" evidence="6">
    <location>
        <begin position="68"/>
        <end position="96"/>
    </location>
</feature>
<dbReference type="CDD" id="cd01949">
    <property type="entry name" value="GGDEF"/>
    <property type="match status" value="1"/>
</dbReference>
<evidence type="ECO:0000313" key="9">
    <source>
        <dbReference type="Proteomes" id="UP000018896"/>
    </source>
</evidence>
<comment type="caution">
    <text evidence="8">The sequence shown here is derived from an EMBL/GenBank/DDBJ whole genome shotgun (WGS) entry which is preliminary data.</text>
</comment>
<evidence type="ECO:0000313" key="8">
    <source>
        <dbReference type="EMBL" id="GAE37449.1"/>
    </source>
</evidence>
<organism evidence="8 9">
    <name type="scientific">Halalkalibacter akibai (strain ATCC 43226 / DSM 21942 / CIP 109018 / JCM 9157 / 1139)</name>
    <name type="common">Bacillus akibai</name>
    <dbReference type="NCBI Taxonomy" id="1236973"/>
    <lineage>
        <taxon>Bacteria</taxon>
        <taxon>Bacillati</taxon>
        <taxon>Bacillota</taxon>
        <taxon>Bacilli</taxon>
        <taxon>Bacillales</taxon>
        <taxon>Bacillaceae</taxon>
        <taxon>Halalkalibacter</taxon>
    </lineage>
</organism>